<protein>
    <recommendedName>
        <fullName evidence="8">Ribonuclease VapC</fullName>
        <shortName evidence="8">RNase VapC</shortName>
        <ecNumber evidence="8">3.1.-.-</ecNumber>
    </recommendedName>
    <alternativeName>
        <fullName evidence="8">Toxin VapC</fullName>
    </alternativeName>
</protein>
<organism evidence="10 11">
    <name type="scientific">Oligosphaera ethanolica</name>
    <dbReference type="NCBI Taxonomy" id="760260"/>
    <lineage>
        <taxon>Bacteria</taxon>
        <taxon>Pseudomonadati</taxon>
        <taxon>Lentisphaerota</taxon>
        <taxon>Oligosphaeria</taxon>
        <taxon>Oligosphaerales</taxon>
        <taxon>Oligosphaeraceae</taxon>
        <taxon>Oligosphaera</taxon>
    </lineage>
</organism>
<proteinExistence type="inferred from homology"/>
<keyword evidence="3 8" id="KW-0540">Nuclease</keyword>
<dbReference type="RefSeq" id="WP_307260404.1">
    <property type="nucleotide sequence ID" value="NZ_JAUSVL010000001.1"/>
</dbReference>
<dbReference type="InterPro" id="IPR029060">
    <property type="entry name" value="PIN-like_dom_sf"/>
</dbReference>
<dbReference type="GO" id="GO:0090729">
    <property type="term" value="F:toxin activity"/>
    <property type="evidence" value="ECO:0007669"/>
    <property type="project" value="UniProtKB-KW"/>
</dbReference>
<evidence type="ECO:0000256" key="3">
    <source>
        <dbReference type="ARBA" id="ARBA00022722"/>
    </source>
</evidence>
<feature type="binding site" evidence="8">
    <location>
        <position position="4"/>
    </location>
    <ligand>
        <name>Mg(2+)</name>
        <dbReference type="ChEBI" id="CHEBI:18420"/>
    </ligand>
</feature>
<dbReference type="InterPro" id="IPR002716">
    <property type="entry name" value="PIN_dom"/>
</dbReference>
<evidence type="ECO:0000256" key="7">
    <source>
        <dbReference type="ARBA" id="ARBA00038093"/>
    </source>
</evidence>
<dbReference type="GO" id="GO:0000287">
    <property type="term" value="F:magnesium ion binding"/>
    <property type="evidence" value="ECO:0007669"/>
    <property type="project" value="UniProtKB-UniRule"/>
</dbReference>
<evidence type="ECO:0000256" key="4">
    <source>
        <dbReference type="ARBA" id="ARBA00022723"/>
    </source>
</evidence>
<comment type="function">
    <text evidence="8">Toxic component of a toxin-antitoxin (TA) system. An RNase.</text>
</comment>
<dbReference type="EC" id="3.1.-.-" evidence="8"/>
<dbReference type="PANTHER" id="PTHR33653">
    <property type="entry name" value="RIBONUCLEASE VAPC2"/>
    <property type="match status" value="1"/>
</dbReference>
<comment type="similarity">
    <text evidence="7 8">Belongs to the PINc/VapC protein family.</text>
</comment>
<keyword evidence="8" id="KW-0800">Toxin</keyword>
<dbReference type="InterPro" id="IPR050556">
    <property type="entry name" value="Type_II_TA_system_RNase"/>
</dbReference>
<evidence type="ECO:0000259" key="9">
    <source>
        <dbReference type="Pfam" id="PF01850"/>
    </source>
</evidence>
<evidence type="ECO:0000256" key="6">
    <source>
        <dbReference type="ARBA" id="ARBA00022842"/>
    </source>
</evidence>
<keyword evidence="6 8" id="KW-0460">Magnesium</keyword>
<comment type="caution">
    <text evidence="10">The sequence shown here is derived from an EMBL/GenBank/DDBJ whole genome shotgun (WGS) entry which is preliminary data.</text>
</comment>
<evidence type="ECO:0000256" key="8">
    <source>
        <dbReference type="HAMAP-Rule" id="MF_00265"/>
    </source>
</evidence>
<dbReference type="EMBL" id="JAUSVL010000001">
    <property type="protein sequence ID" value="MDQ0289062.1"/>
    <property type="molecule type" value="Genomic_DNA"/>
</dbReference>
<gene>
    <name evidence="8" type="primary">vapC</name>
    <name evidence="10" type="ORF">J3R75_001169</name>
</gene>
<name>A0AAE4AP74_9BACT</name>
<dbReference type="Gene3D" id="3.40.50.1010">
    <property type="entry name" value="5'-nuclease"/>
    <property type="match status" value="1"/>
</dbReference>
<dbReference type="PANTHER" id="PTHR33653:SF1">
    <property type="entry name" value="RIBONUCLEASE VAPC2"/>
    <property type="match status" value="1"/>
</dbReference>
<evidence type="ECO:0000256" key="2">
    <source>
        <dbReference type="ARBA" id="ARBA00022649"/>
    </source>
</evidence>
<reference evidence="10" key="1">
    <citation type="submission" date="2023-07" db="EMBL/GenBank/DDBJ databases">
        <title>Genomic Encyclopedia of Type Strains, Phase IV (KMG-IV): sequencing the most valuable type-strain genomes for metagenomic binning, comparative biology and taxonomic classification.</title>
        <authorList>
            <person name="Goeker M."/>
        </authorList>
    </citation>
    <scope>NUCLEOTIDE SEQUENCE</scope>
    <source>
        <strain evidence="10">DSM 24202</strain>
    </source>
</reference>
<dbReference type="SUPFAM" id="SSF88723">
    <property type="entry name" value="PIN domain-like"/>
    <property type="match status" value="1"/>
</dbReference>
<comment type="cofactor">
    <cofactor evidence="1 8">
        <name>Mg(2+)</name>
        <dbReference type="ChEBI" id="CHEBI:18420"/>
    </cofactor>
</comment>
<dbReference type="AlphaFoldDB" id="A0AAE4AP74"/>
<dbReference type="Proteomes" id="UP001238163">
    <property type="component" value="Unassembled WGS sequence"/>
</dbReference>
<evidence type="ECO:0000256" key="5">
    <source>
        <dbReference type="ARBA" id="ARBA00022801"/>
    </source>
</evidence>
<dbReference type="HAMAP" id="MF_00265">
    <property type="entry name" value="VapC_Nob1"/>
    <property type="match status" value="1"/>
</dbReference>
<feature type="domain" description="PIN" evidence="9">
    <location>
        <begin position="1"/>
        <end position="116"/>
    </location>
</feature>
<keyword evidence="11" id="KW-1185">Reference proteome</keyword>
<evidence type="ECO:0000313" key="11">
    <source>
        <dbReference type="Proteomes" id="UP001238163"/>
    </source>
</evidence>
<accession>A0AAE4AP74</accession>
<dbReference type="CDD" id="cd18741">
    <property type="entry name" value="PIN_VapC4-5_FitB-like"/>
    <property type="match status" value="1"/>
</dbReference>
<keyword evidence="2 8" id="KW-1277">Toxin-antitoxin system</keyword>
<feature type="binding site" evidence="8">
    <location>
        <position position="90"/>
    </location>
    <ligand>
        <name>Mg(2+)</name>
        <dbReference type="ChEBI" id="CHEBI:18420"/>
    </ligand>
</feature>
<dbReference type="Pfam" id="PF01850">
    <property type="entry name" value="PIN"/>
    <property type="match status" value="1"/>
</dbReference>
<keyword evidence="5 8" id="KW-0378">Hydrolase</keyword>
<sequence length="129" mass="14637">MLFDTDVLIWALQGSPNAASEIDADDQRFISAINYMELMQGARDKREQMLIKQFLNALNFHMLPVTEAISHRAIIFMEEYALKSGLRLADALVFATACEHSLRLCSANQKHFRQVASLDAKVFKPDNHP</sequence>
<evidence type="ECO:0000256" key="1">
    <source>
        <dbReference type="ARBA" id="ARBA00001946"/>
    </source>
</evidence>
<dbReference type="GO" id="GO:0004540">
    <property type="term" value="F:RNA nuclease activity"/>
    <property type="evidence" value="ECO:0007669"/>
    <property type="project" value="InterPro"/>
</dbReference>
<evidence type="ECO:0000313" key="10">
    <source>
        <dbReference type="EMBL" id="MDQ0289062.1"/>
    </source>
</evidence>
<dbReference type="InterPro" id="IPR022907">
    <property type="entry name" value="VapC_family"/>
</dbReference>
<keyword evidence="4 8" id="KW-0479">Metal-binding</keyword>
<dbReference type="GO" id="GO:0016787">
    <property type="term" value="F:hydrolase activity"/>
    <property type="evidence" value="ECO:0007669"/>
    <property type="project" value="UniProtKB-KW"/>
</dbReference>